<evidence type="ECO:0000256" key="1">
    <source>
        <dbReference type="SAM" id="MobiDB-lite"/>
    </source>
</evidence>
<protein>
    <submittedName>
        <fullName evidence="2">Uncharacterized protein</fullName>
    </submittedName>
</protein>
<organism evidence="2 3">
    <name type="scientific">Saprospira grandis DSM 2844</name>
    <dbReference type="NCBI Taxonomy" id="694433"/>
    <lineage>
        <taxon>Bacteria</taxon>
        <taxon>Pseudomonadati</taxon>
        <taxon>Bacteroidota</taxon>
        <taxon>Saprospiria</taxon>
        <taxon>Saprospirales</taxon>
        <taxon>Saprospiraceae</taxon>
        <taxon>Saprospira</taxon>
    </lineage>
</organism>
<reference evidence="3" key="1">
    <citation type="journal article" date="2012" name="Stand. Genomic Sci.">
        <title>Permanent draft genome sequence of the gliding predator Saprospira grandis strain Sa g1 (= HR1).</title>
        <authorList>
            <person name="Mavromatis K."/>
            <person name="Chertkov O."/>
            <person name="Lapidus A."/>
            <person name="Nolan M."/>
            <person name="Lucas S."/>
            <person name="Tice H."/>
            <person name="Del Rio T.G."/>
            <person name="Cheng J.F."/>
            <person name="Han C."/>
            <person name="Tapia R."/>
            <person name="Bruce D."/>
            <person name="Goodwin L.A."/>
            <person name="Pitluck S."/>
            <person name="Huntemann M."/>
            <person name="Liolios K."/>
            <person name="Pagani I."/>
            <person name="Ivanova N."/>
            <person name="Mikhailova N."/>
            <person name="Pati A."/>
            <person name="Chen A."/>
            <person name="Palaniappan K."/>
            <person name="Land M."/>
            <person name="Brambilla E.M."/>
            <person name="Rohde M."/>
            <person name="Spring S."/>
            <person name="Goker M."/>
            <person name="Detter J.C."/>
            <person name="Bristow J."/>
            <person name="Eisen J.A."/>
            <person name="Markowitz V."/>
            <person name="Hugenholtz P."/>
            <person name="Kyrpides N.C."/>
            <person name="Klenk H.P."/>
            <person name="Woyke T."/>
        </authorList>
    </citation>
    <scope>NUCLEOTIDE SEQUENCE [LARGE SCALE GENOMIC DNA]</scope>
    <source>
        <strain evidence="3">DSM 2844</strain>
    </source>
</reference>
<evidence type="ECO:0000313" key="3">
    <source>
        <dbReference type="Proteomes" id="UP000005113"/>
    </source>
</evidence>
<dbReference type="Proteomes" id="UP000005113">
    <property type="component" value="Unassembled WGS sequence"/>
</dbReference>
<gene>
    <name evidence="2" type="ORF">SapgrDRAFT_2725</name>
</gene>
<dbReference type="HOGENOM" id="CLU_2720031_0_0_10"/>
<evidence type="ECO:0000313" key="2">
    <source>
        <dbReference type="EMBL" id="EJF54380.1"/>
    </source>
</evidence>
<name>J1I6G5_9BACT</name>
<sequence>MTKDKNESPMDWLKKMEAKGEQLLSKMTAEEIEEFKRASKDLTDRMHFEHFGCLPGEDPPEDVIPWGSGLEE</sequence>
<dbReference type="AlphaFoldDB" id="J1I6G5"/>
<dbReference type="RefSeq" id="WP_002660114.1">
    <property type="nucleotide sequence ID" value="NZ_JH719942.1"/>
</dbReference>
<accession>J1I6G5</accession>
<feature type="region of interest" description="Disordered" evidence="1">
    <location>
        <begin position="51"/>
        <end position="72"/>
    </location>
</feature>
<dbReference type="EMBL" id="JH719942">
    <property type="protein sequence ID" value="EJF54380.1"/>
    <property type="molecule type" value="Genomic_DNA"/>
</dbReference>
<proteinExistence type="predicted"/>